<evidence type="ECO:0000256" key="3">
    <source>
        <dbReference type="ARBA" id="ARBA00022679"/>
    </source>
</evidence>
<feature type="short sequence motif" description="HXXXXD motif" evidence="9">
    <location>
        <begin position="129"/>
        <end position="134"/>
    </location>
</feature>
<dbReference type="GO" id="GO:0009245">
    <property type="term" value="P:lipid A biosynthetic process"/>
    <property type="evidence" value="ECO:0007669"/>
    <property type="project" value="InterPro"/>
</dbReference>
<dbReference type="EC" id="2.3.1.241" evidence="9"/>
<keyword evidence="8 9" id="KW-0012">Acyltransferase</keyword>
<evidence type="ECO:0000313" key="11">
    <source>
        <dbReference type="Proteomes" id="UP000273643"/>
    </source>
</evidence>
<keyword evidence="4 9" id="KW-0812">Transmembrane</keyword>
<dbReference type="GO" id="GO:0008913">
    <property type="term" value="F:Kdo2-lipid IVA acyltransferase activity"/>
    <property type="evidence" value="ECO:0007669"/>
    <property type="project" value="UniProtKB-EC"/>
</dbReference>
<dbReference type="Pfam" id="PF03279">
    <property type="entry name" value="Lip_A_acyltrans"/>
    <property type="match status" value="1"/>
</dbReference>
<sequence length="305" mass="35469">MPRVSRQLFHPRYWLTWVGFGLWWLMALLPYRVQMAMGRGLGRLAWRLAKSRRRTALRNLALCFPEKSDAERLALARRNFESTAQAFFETGISWFWPRWRMCRLYSVEGLEYLQAAQQAGQGVVLLGMHFTNLDLGGKLLCQSHPVGGLYRPHNNPVYDYMQLKGREHLAEPGSIISRDDMRQMVRRLRQGGVVWYAPDQDYGPRRPHVFAPFFGIPAATITATSQLMRMGRAQLIPFTHHRRADGSGYDVKVYPPLTELPSGDETADARRINQFIEERVRACPEQYMWVHRRFKTRPEGEPSLY</sequence>
<evidence type="ECO:0000313" key="10">
    <source>
        <dbReference type="EMBL" id="ROQ21277.1"/>
    </source>
</evidence>
<dbReference type="NCBIfam" id="TIGR02207">
    <property type="entry name" value="lipid_A_htrB"/>
    <property type="match status" value="1"/>
</dbReference>
<keyword evidence="2 9" id="KW-0997">Cell inner membrane</keyword>
<dbReference type="GO" id="GO:0009103">
    <property type="term" value="P:lipopolysaccharide biosynthetic process"/>
    <property type="evidence" value="ECO:0007669"/>
    <property type="project" value="UniProtKB-UniRule"/>
</dbReference>
<evidence type="ECO:0000256" key="6">
    <source>
        <dbReference type="ARBA" id="ARBA00022989"/>
    </source>
</evidence>
<dbReference type="AlphaFoldDB" id="A0A3N1P219"/>
<dbReference type="UniPathway" id="UPA00030"/>
<comment type="pathway">
    <text evidence="9">Glycolipid biosynthesis; KDO(2)-lipid A biosynthesis; KDO(2)-lipid A from CMP-3-deoxy-D-manno-octulosonate and lipid IV(A): step 3/4.</text>
</comment>
<keyword evidence="3 9" id="KW-0808">Transferase</keyword>
<dbReference type="InterPro" id="IPR011920">
    <property type="entry name" value="Lipid_A_LpxL_LpxP"/>
</dbReference>
<comment type="subcellular location">
    <subcellularLocation>
        <location evidence="9">Cell inner membrane</location>
        <topology evidence="9">Single-pass membrane protein</topology>
    </subcellularLocation>
</comment>
<comment type="catalytic activity">
    <reaction evidence="9">
        <text>an alpha-Kdo-(2-&gt;4)-alpha-Kdo-(2-&gt;6)-lipid IVA + a fatty acyl-[ACP] = an alpha-Kdo-(2-&gt;4)-alpha-Kdo-(2-&gt;6)-(acyl)-lipid IVA + holo-[ACP]</text>
        <dbReference type="Rhea" id="RHEA:69396"/>
        <dbReference type="Rhea" id="RHEA-COMP:9685"/>
        <dbReference type="Rhea" id="RHEA-COMP:14125"/>
        <dbReference type="ChEBI" id="CHEBI:64479"/>
        <dbReference type="ChEBI" id="CHEBI:138651"/>
        <dbReference type="ChEBI" id="CHEBI:176429"/>
        <dbReference type="ChEBI" id="CHEBI:176430"/>
        <dbReference type="EC" id="2.3.1.241"/>
    </reaction>
</comment>
<dbReference type="OrthoDB" id="9803456at2"/>
<dbReference type="EMBL" id="RJUK01000001">
    <property type="protein sequence ID" value="ROQ21277.1"/>
    <property type="molecule type" value="Genomic_DNA"/>
</dbReference>
<dbReference type="PIRSF" id="PIRSF026649">
    <property type="entry name" value="MsbB"/>
    <property type="match status" value="1"/>
</dbReference>
<keyword evidence="5 9" id="KW-0448">Lipopolysaccharide biosynthesis</keyword>
<evidence type="ECO:0000256" key="8">
    <source>
        <dbReference type="ARBA" id="ARBA00023315"/>
    </source>
</evidence>
<proteinExistence type="inferred from homology"/>
<keyword evidence="1 9" id="KW-1003">Cell membrane</keyword>
<dbReference type="PANTHER" id="PTHR30606">
    <property type="entry name" value="LIPID A BIOSYNTHESIS LAUROYL ACYLTRANSFERASE"/>
    <property type="match status" value="1"/>
</dbReference>
<comment type="caution">
    <text evidence="10">The sequence shown here is derived from an EMBL/GenBank/DDBJ whole genome shotgun (WGS) entry which is preliminary data.</text>
</comment>
<dbReference type="CDD" id="cd07984">
    <property type="entry name" value="LPLAT_LABLAT-like"/>
    <property type="match status" value="1"/>
</dbReference>
<dbReference type="HAMAP" id="MF_01942">
    <property type="entry name" value="Lipid_A_LpxL_LpxP"/>
    <property type="match status" value="1"/>
</dbReference>
<dbReference type="UniPathway" id="UPA00360">
    <property type="reaction ID" value="UER00485"/>
</dbReference>
<evidence type="ECO:0000256" key="4">
    <source>
        <dbReference type="ARBA" id="ARBA00022692"/>
    </source>
</evidence>
<dbReference type="Proteomes" id="UP000273643">
    <property type="component" value="Unassembled WGS sequence"/>
</dbReference>
<dbReference type="GO" id="GO:0005886">
    <property type="term" value="C:plasma membrane"/>
    <property type="evidence" value="ECO:0007669"/>
    <property type="project" value="UniProtKB-SubCell"/>
</dbReference>
<keyword evidence="7 9" id="KW-0472">Membrane</keyword>
<keyword evidence="11" id="KW-1185">Reference proteome</keyword>
<dbReference type="InterPro" id="IPR004960">
    <property type="entry name" value="LipA_acyltrans"/>
</dbReference>
<organism evidence="10 11">
    <name type="scientific">Marinimicrobium koreense</name>
    <dbReference type="NCBI Taxonomy" id="306545"/>
    <lineage>
        <taxon>Bacteria</taxon>
        <taxon>Pseudomonadati</taxon>
        <taxon>Pseudomonadota</taxon>
        <taxon>Gammaproteobacteria</taxon>
        <taxon>Cellvibrionales</taxon>
        <taxon>Cellvibrionaceae</taxon>
        <taxon>Marinimicrobium</taxon>
    </lineage>
</organism>
<protein>
    <recommendedName>
        <fullName evidence="9">Lipid A biosynthesis acyltransferase</fullName>
        <ecNumber evidence="9">2.3.1.241</ecNumber>
    </recommendedName>
    <alternativeName>
        <fullName evidence="9">Kdo(2)-lipid IV(A) acyltransferase</fullName>
    </alternativeName>
</protein>
<evidence type="ECO:0000256" key="9">
    <source>
        <dbReference type="HAMAP-Rule" id="MF_01942"/>
    </source>
</evidence>
<dbReference type="RefSeq" id="WP_123638293.1">
    <property type="nucleotide sequence ID" value="NZ_RJUK01000001.1"/>
</dbReference>
<comment type="function">
    <text evidence="9">Catalyzes the transfer of an acyl chain from an acyl-[acyl-carrier-protein] (ACP) to a Kdo(2)-lipid IV(A) to form a Kdo(2)-(acyl)-lipid IV(A).</text>
</comment>
<evidence type="ECO:0000256" key="1">
    <source>
        <dbReference type="ARBA" id="ARBA00022475"/>
    </source>
</evidence>
<evidence type="ECO:0000256" key="2">
    <source>
        <dbReference type="ARBA" id="ARBA00022519"/>
    </source>
</evidence>
<comment type="similarity">
    <text evidence="9">Belongs to the LpxL/LpxM/LpxP family.</text>
</comment>
<keyword evidence="6 9" id="KW-1133">Transmembrane helix</keyword>
<dbReference type="GO" id="GO:0036104">
    <property type="term" value="P:Kdo2-lipid A biosynthetic process"/>
    <property type="evidence" value="ECO:0007669"/>
    <property type="project" value="UniProtKB-UniRule"/>
</dbReference>
<comment type="pathway">
    <text evidence="9">Bacterial outer membrane biogenesis; lipopolysaccharide biosynthesis.</text>
</comment>
<accession>A0A3N1P219</accession>
<evidence type="ECO:0000256" key="7">
    <source>
        <dbReference type="ARBA" id="ARBA00023136"/>
    </source>
</evidence>
<evidence type="ECO:0000256" key="5">
    <source>
        <dbReference type="ARBA" id="ARBA00022985"/>
    </source>
</evidence>
<name>A0A3N1P219_9GAMM</name>
<feature type="transmembrane region" description="Helical" evidence="9">
    <location>
        <begin position="12"/>
        <end position="31"/>
    </location>
</feature>
<reference evidence="10 11" key="1">
    <citation type="submission" date="2018-11" db="EMBL/GenBank/DDBJ databases">
        <title>Genomic Encyclopedia of Type Strains, Phase IV (KMG-IV): sequencing the most valuable type-strain genomes for metagenomic binning, comparative biology and taxonomic classification.</title>
        <authorList>
            <person name="Goeker M."/>
        </authorList>
    </citation>
    <scope>NUCLEOTIDE SEQUENCE [LARGE SCALE GENOMIC DNA]</scope>
    <source>
        <strain evidence="10 11">DSM 16974</strain>
    </source>
</reference>
<dbReference type="PANTHER" id="PTHR30606:SF9">
    <property type="entry name" value="LIPID A BIOSYNTHESIS LAUROYLTRANSFERASE"/>
    <property type="match status" value="1"/>
</dbReference>
<gene>
    <name evidence="9" type="primary">lpxL</name>
    <name evidence="10" type="ORF">EDC38_1900</name>
</gene>